<dbReference type="InterPro" id="IPR036691">
    <property type="entry name" value="Endo/exonu/phosph_ase_sf"/>
</dbReference>
<dbReference type="SUPFAM" id="SSF56219">
    <property type="entry name" value="DNase I-like"/>
    <property type="match status" value="1"/>
</dbReference>
<proteinExistence type="predicted"/>
<dbReference type="EMBL" id="JADKNH010000001">
    <property type="protein sequence ID" value="MBF4691485.1"/>
    <property type="molecule type" value="Genomic_DNA"/>
</dbReference>
<gene>
    <name evidence="1" type="ORF">ISU02_00025</name>
</gene>
<protein>
    <recommendedName>
        <fullName evidence="3">Endonuclease/exonuclease/phosphatase domain-containing protein</fullName>
    </recommendedName>
</protein>
<name>A0ABR9ZNJ4_9FIRM</name>
<dbReference type="Gene3D" id="3.60.10.10">
    <property type="entry name" value="Endonuclease/exonuclease/phosphatase"/>
    <property type="match status" value="1"/>
</dbReference>
<sequence length="196" mass="22404">MLDDDYFSAFKLKLNNDEFLLLFSVHLPSRTRMDKSQINAHASVVADGIKKATANHNTTKSIIIGDFNMNPFDDGMTLVTGFNAVMCPNIAKKIRRTYLKKDYDFYYNPMWDIMGKSSSNVKGTYYYTNTMESLYWNTFDQVLFSGSLLSDIIINEIKVIDHLGDTSLTTALSNKPNFKVYSDHLPISISYKEEIL</sequence>
<keyword evidence="2" id="KW-1185">Reference proteome</keyword>
<organism evidence="1 2">
    <name type="scientific">Fusibacter ferrireducens</name>
    <dbReference type="NCBI Taxonomy" id="2785058"/>
    <lineage>
        <taxon>Bacteria</taxon>
        <taxon>Bacillati</taxon>
        <taxon>Bacillota</taxon>
        <taxon>Clostridia</taxon>
        <taxon>Eubacteriales</taxon>
        <taxon>Eubacteriales Family XII. Incertae Sedis</taxon>
        <taxon>Fusibacter</taxon>
    </lineage>
</organism>
<dbReference type="Proteomes" id="UP000614200">
    <property type="component" value="Unassembled WGS sequence"/>
</dbReference>
<evidence type="ECO:0000313" key="2">
    <source>
        <dbReference type="Proteomes" id="UP000614200"/>
    </source>
</evidence>
<evidence type="ECO:0008006" key="3">
    <source>
        <dbReference type="Google" id="ProtNLM"/>
    </source>
</evidence>
<comment type="caution">
    <text evidence="1">The sequence shown here is derived from an EMBL/GenBank/DDBJ whole genome shotgun (WGS) entry which is preliminary data.</text>
</comment>
<evidence type="ECO:0000313" key="1">
    <source>
        <dbReference type="EMBL" id="MBF4691485.1"/>
    </source>
</evidence>
<accession>A0ABR9ZNJ4</accession>
<reference evidence="1 2" key="1">
    <citation type="submission" date="2020-11" db="EMBL/GenBank/DDBJ databases">
        <title>Fusibacter basophilias sp. nov.</title>
        <authorList>
            <person name="Qiu D."/>
        </authorList>
    </citation>
    <scope>NUCLEOTIDE SEQUENCE [LARGE SCALE GENOMIC DNA]</scope>
    <source>
        <strain evidence="1 2">Q10-2</strain>
    </source>
</reference>